<proteinExistence type="predicted"/>
<dbReference type="WBParaSite" id="scaffold45945_cov294.g24494">
    <property type="protein sequence ID" value="scaffold45945_cov294.g24494"/>
    <property type="gene ID" value="scaffold45945_cov294.g24494"/>
</dbReference>
<keyword evidence="2" id="KW-1185">Reference proteome</keyword>
<feature type="compositionally biased region" description="Basic and acidic residues" evidence="1">
    <location>
        <begin position="1"/>
        <end position="11"/>
    </location>
</feature>
<reference evidence="3" key="1">
    <citation type="submission" date="2022-11" db="UniProtKB">
        <authorList>
            <consortium name="WormBaseParasite"/>
        </authorList>
    </citation>
    <scope>IDENTIFICATION</scope>
</reference>
<sequence length="71" mass="7824">ATPTHSQDDISKIINGSTESCKSGRPCKKRRGPGRMPQNFDPVSQAIEDFEDEVMQGICRDLDLDNIESAS</sequence>
<protein>
    <submittedName>
        <fullName evidence="3">Uncharacterized protein</fullName>
    </submittedName>
</protein>
<organism evidence="2 3">
    <name type="scientific">Meloidogyne javanica</name>
    <name type="common">Root-knot nematode worm</name>
    <dbReference type="NCBI Taxonomy" id="6303"/>
    <lineage>
        <taxon>Eukaryota</taxon>
        <taxon>Metazoa</taxon>
        <taxon>Ecdysozoa</taxon>
        <taxon>Nematoda</taxon>
        <taxon>Chromadorea</taxon>
        <taxon>Rhabditida</taxon>
        <taxon>Tylenchina</taxon>
        <taxon>Tylenchomorpha</taxon>
        <taxon>Tylenchoidea</taxon>
        <taxon>Meloidogynidae</taxon>
        <taxon>Meloidogyninae</taxon>
        <taxon>Meloidogyne</taxon>
        <taxon>Meloidogyne incognita group</taxon>
    </lineage>
</organism>
<evidence type="ECO:0000313" key="3">
    <source>
        <dbReference type="WBParaSite" id="scaffold45945_cov294.g24494"/>
    </source>
</evidence>
<name>A0A915MMZ1_MELJA</name>
<evidence type="ECO:0000256" key="1">
    <source>
        <dbReference type="SAM" id="MobiDB-lite"/>
    </source>
</evidence>
<dbReference type="Proteomes" id="UP000887561">
    <property type="component" value="Unplaced"/>
</dbReference>
<evidence type="ECO:0000313" key="2">
    <source>
        <dbReference type="Proteomes" id="UP000887561"/>
    </source>
</evidence>
<dbReference type="AlphaFoldDB" id="A0A915MMZ1"/>
<feature type="region of interest" description="Disordered" evidence="1">
    <location>
        <begin position="1"/>
        <end position="41"/>
    </location>
</feature>
<accession>A0A915MMZ1</accession>